<gene>
    <name evidence="4" type="ORF">L21TH_1429</name>
</gene>
<dbReference type="InterPro" id="IPR009057">
    <property type="entry name" value="Homeodomain-like_sf"/>
</dbReference>
<reference evidence="4 5" key="1">
    <citation type="journal article" date="2015" name="Geomicrobiol. J.">
        <title>Caldisalinibacter kiritimatiensis gen. nov., sp. nov., a moderately thermohalophilic thiosulfate-reducing bacterium from a hypersaline microbial mat.</title>
        <authorList>
            <person name="Ben Hania W."/>
            <person name="Joseph M."/>
            <person name="Fiebig A."/>
            <person name="Bunk B."/>
            <person name="Klenk H.-P."/>
            <person name="Fardeau M.-L."/>
            <person name="Spring S."/>
        </authorList>
    </citation>
    <scope>NUCLEOTIDE SEQUENCE [LARGE SCALE GENOMIC DNA]</scope>
    <source>
        <strain evidence="4 5">L21-TH-D2</strain>
    </source>
</reference>
<sequence>MISLVQKQEIILSHFREGKSQWQIHRETGIARKTIRKYIKEYERKKEELNKEGVNKEEIIEEIVSKPKYDSSNRKRRVLTNEIMEKIDKYLKENELKRSSGRKKQQMKAIDIHEALVDEGHEISYSTVCNYVREKKNKAKEAYIRQEYDFGEVVEFDWGHLKLNINGKVKNLHIAIFTTAKSSYRYAYIYPNQKMENFLDAHVKFINHVGGVYKVFVYDNMKQAVKKFVNKAEKIPTEELLKLSLYYGFNFRFCNIRSGNEKGHVERSVEYIRRKAFALNDKFNSVEEANEHLIKKLFKLNSRKNNYFNGKSPEDILKEEKDYLLTIKPDYDIARTKELRVNKYSVINIDQNKYSVPEDLVGKFTFVKIYPEKIKIYYDNKLVATHKRSYENHSWSIKVEHYLKTLKKKPGAFHSSTARYQMAPELQNIYNNYYTNNTKDFIDLIQIINENSFSKVIEAIKKLEKINKNTVSTDAIKMILNRKSVINQQSFTDTEYTEIEQKSKELIENYADFLNKEGLKSFEEGGVV</sequence>
<dbReference type="PANTHER" id="PTHR35004">
    <property type="entry name" value="TRANSPOSASE RV3428C-RELATED"/>
    <property type="match status" value="1"/>
</dbReference>
<dbReference type="eggNOG" id="COG4584">
    <property type="taxonomic scope" value="Bacteria"/>
</dbReference>
<dbReference type="Proteomes" id="UP000013378">
    <property type="component" value="Unassembled WGS sequence"/>
</dbReference>
<evidence type="ECO:0000256" key="1">
    <source>
        <dbReference type="ARBA" id="ARBA00009277"/>
    </source>
</evidence>
<name>R1CE29_9FIRM</name>
<dbReference type="AlphaFoldDB" id="R1CE29"/>
<comment type="caution">
    <text evidence="4">The sequence shown here is derived from an EMBL/GenBank/DDBJ whole genome shotgun (WGS) entry which is preliminary data.</text>
</comment>
<evidence type="ECO:0000259" key="3">
    <source>
        <dbReference type="PROSITE" id="PS50994"/>
    </source>
</evidence>
<dbReference type="EMBL" id="ARZA01000148">
    <property type="protein sequence ID" value="EOD00525.1"/>
    <property type="molecule type" value="Genomic_DNA"/>
</dbReference>
<dbReference type="Gene3D" id="3.30.420.10">
    <property type="entry name" value="Ribonuclease H-like superfamily/Ribonuclease H"/>
    <property type="match status" value="1"/>
</dbReference>
<evidence type="ECO:0000256" key="2">
    <source>
        <dbReference type="SAM" id="Coils"/>
    </source>
</evidence>
<dbReference type="Pfam" id="PF22483">
    <property type="entry name" value="Mu-transpos_C_2"/>
    <property type="match status" value="1"/>
</dbReference>
<dbReference type="PATRIC" id="fig|1304284.3.peg.1398"/>
<dbReference type="STRING" id="1304284.L21TH_1429"/>
<dbReference type="GO" id="GO:0003676">
    <property type="term" value="F:nucleic acid binding"/>
    <property type="evidence" value="ECO:0007669"/>
    <property type="project" value="InterPro"/>
</dbReference>
<dbReference type="SUPFAM" id="SSF53098">
    <property type="entry name" value="Ribonuclease H-like"/>
    <property type="match status" value="1"/>
</dbReference>
<protein>
    <submittedName>
        <fullName evidence="4">Putative transposase protein</fullName>
    </submittedName>
</protein>
<keyword evidence="2" id="KW-0175">Coiled coil</keyword>
<evidence type="ECO:0000313" key="5">
    <source>
        <dbReference type="Proteomes" id="UP000013378"/>
    </source>
</evidence>
<dbReference type="InterPro" id="IPR012337">
    <property type="entry name" value="RNaseH-like_sf"/>
</dbReference>
<organism evidence="4 5">
    <name type="scientific">Caldisalinibacter kiritimatiensis</name>
    <dbReference type="NCBI Taxonomy" id="1304284"/>
    <lineage>
        <taxon>Bacteria</taxon>
        <taxon>Bacillati</taxon>
        <taxon>Bacillota</taxon>
        <taxon>Tissierellia</taxon>
        <taxon>Tissierellales</taxon>
        <taxon>Thermohalobacteraceae</taxon>
        <taxon>Caldisalinibacter</taxon>
    </lineage>
</organism>
<dbReference type="GO" id="GO:0015074">
    <property type="term" value="P:DNA integration"/>
    <property type="evidence" value="ECO:0007669"/>
    <property type="project" value="InterPro"/>
</dbReference>
<feature type="domain" description="Integrase catalytic" evidence="3">
    <location>
        <begin position="145"/>
        <end position="321"/>
    </location>
</feature>
<dbReference type="InterPro" id="IPR036397">
    <property type="entry name" value="RNaseH_sf"/>
</dbReference>
<dbReference type="InterPro" id="IPR054353">
    <property type="entry name" value="IstA-like_C"/>
</dbReference>
<keyword evidence="5" id="KW-1185">Reference proteome</keyword>
<feature type="coiled-coil region" evidence="2">
    <location>
        <begin position="32"/>
        <end position="62"/>
    </location>
</feature>
<comment type="similarity">
    <text evidence="1">Belongs to the transposase IS21/IS408/IS1162 family.</text>
</comment>
<dbReference type="InterPro" id="IPR001584">
    <property type="entry name" value="Integrase_cat-core"/>
</dbReference>
<dbReference type="RefSeq" id="WP_006312727.1">
    <property type="nucleotide sequence ID" value="NZ_ARZA01000148.1"/>
</dbReference>
<evidence type="ECO:0000313" key="4">
    <source>
        <dbReference type="EMBL" id="EOD00525.1"/>
    </source>
</evidence>
<proteinExistence type="inferred from homology"/>
<dbReference type="NCBIfam" id="NF033546">
    <property type="entry name" value="transpos_IS21"/>
    <property type="match status" value="1"/>
</dbReference>
<dbReference type="OrthoDB" id="3193769at2"/>
<dbReference type="SUPFAM" id="SSF46689">
    <property type="entry name" value="Homeodomain-like"/>
    <property type="match status" value="1"/>
</dbReference>
<dbReference type="PROSITE" id="PS50994">
    <property type="entry name" value="INTEGRASE"/>
    <property type="match status" value="1"/>
</dbReference>
<accession>R1CE29</accession>